<organism evidence="2 3">
    <name type="scientific">Colletotrichum spaethianum</name>
    <dbReference type="NCBI Taxonomy" id="700344"/>
    <lineage>
        <taxon>Eukaryota</taxon>
        <taxon>Fungi</taxon>
        <taxon>Dikarya</taxon>
        <taxon>Ascomycota</taxon>
        <taxon>Pezizomycotina</taxon>
        <taxon>Sordariomycetes</taxon>
        <taxon>Hypocreomycetidae</taxon>
        <taxon>Glomerellales</taxon>
        <taxon>Glomerellaceae</taxon>
        <taxon>Colletotrichum</taxon>
        <taxon>Colletotrichum spaethianum species complex</taxon>
    </lineage>
</organism>
<protein>
    <recommendedName>
        <fullName evidence="1">ChrR-like cupin domain-containing protein</fullName>
    </recommendedName>
</protein>
<dbReference type="GeneID" id="73322786"/>
<evidence type="ECO:0000259" key="1">
    <source>
        <dbReference type="Pfam" id="PF12973"/>
    </source>
</evidence>
<dbReference type="SUPFAM" id="SSF51182">
    <property type="entry name" value="RmlC-like cupins"/>
    <property type="match status" value="1"/>
</dbReference>
<dbReference type="InterPro" id="IPR011051">
    <property type="entry name" value="RmlC_Cupin_sf"/>
</dbReference>
<name>A0AA37L4K4_9PEZI</name>
<proteinExistence type="predicted"/>
<accession>A0AA37L4K4</accession>
<comment type="caution">
    <text evidence="2">The sequence shown here is derived from an EMBL/GenBank/DDBJ whole genome shotgun (WGS) entry which is preliminary data.</text>
</comment>
<dbReference type="Pfam" id="PF12973">
    <property type="entry name" value="Cupin_7"/>
    <property type="match status" value="1"/>
</dbReference>
<dbReference type="InterPro" id="IPR025979">
    <property type="entry name" value="ChrR-like_cupin_dom"/>
</dbReference>
<dbReference type="AlphaFoldDB" id="A0AA37L4K4"/>
<reference evidence="2 3" key="1">
    <citation type="submission" date="2022-03" db="EMBL/GenBank/DDBJ databases">
        <title>Genome data of Colletotrichum spp.</title>
        <authorList>
            <person name="Utami Y.D."/>
            <person name="Hiruma K."/>
        </authorList>
    </citation>
    <scope>NUCLEOTIDE SEQUENCE [LARGE SCALE GENOMIC DNA]</scope>
    <source>
        <strain evidence="2 3">MAFF 239500</strain>
    </source>
</reference>
<sequence>MEQFEFHPATTSPSSSTTRTWTAIEPGIDEMLLNADPATGRRTTLQRWQPGAANRQSSVFAHDYVEEIYLAEGDLFDVRLGRGWERGAYAYRKPGMEHGPFRSEWGCLMFILCIPVGGDGKEVKDER</sequence>
<dbReference type="RefSeq" id="XP_049124153.1">
    <property type="nucleotide sequence ID" value="XM_049268196.1"/>
</dbReference>
<feature type="domain" description="ChrR-like cupin" evidence="1">
    <location>
        <begin position="18"/>
        <end position="112"/>
    </location>
</feature>
<dbReference type="Gene3D" id="2.60.120.10">
    <property type="entry name" value="Jelly Rolls"/>
    <property type="match status" value="1"/>
</dbReference>
<evidence type="ECO:0000313" key="3">
    <source>
        <dbReference type="Proteomes" id="UP001055115"/>
    </source>
</evidence>
<keyword evidence="3" id="KW-1185">Reference proteome</keyword>
<dbReference type="Proteomes" id="UP001055115">
    <property type="component" value="Unassembled WGS sequence"/>
</dbReference>
<dbReference type="EMBL" id="BQXU01000003">
    <property type="protein sequence ID" value="GKT41803.1"/>
    <property type="molecule type" value="Genomic_DNA"/>
</dbReference>
<dbReference type="InterPro" id="IPR014710">
    <property type="entry name" value="RmlC-like_jellyroll"/>
</dbReference>
<gene>
    <name evidence="2" type="ORF">ColSpa_01984</name>
</gene>
<evidence type="ECO:0000313" key="2">
    <source>
        <dbReference type="EMBL" id="GKT41803.1"/>
    </source>
</evidence>